<evidence type="ECO:0000256" key="2">
    <source>
        <dbReference type="ARBA" id="ARBA00022525"/>
    </source>
</evidence>
<reference evidence="6 7" key="1">
    <citation type="submission" date="2019-02" db="EMBL/GenBank/DDBJ databases">
        <title>Deep-cultivation of Planctomycetes and their phenomic and genomic characterization uncovers novel biology.</title>
        <authorList>
            <person name="Wiegand S."/>
            <person name="Jogler M."/>
            <person name="Boedeker C."/>
            <person name="Pinto D."/>
            <person name="Vollmers J."/>
            <person name="Rivas-Marin E."/>
            <person name="Kohn T."/>
            <person name="Peeters S.H."/>
            <person name="Heuer A."/>
            <person name="Rast P."/>
            <person name="Oberbeckmann S."/>
            <person name="Bunk B."/>
            <person name="Jeske O."/>
            <person name="Meyerdierks A."/>
            <person name="Storesund J.E."/>
            <person name="Kallscheuer N."/>
            <person name="Luecker S."/>
            <person name="Lage O.M."/>
            <person name="Pohl T."/>
            <person name="Merkel B.J."/>
            <person name="Hornburger P."/>
            <person name="Mueller R.-W."/>
            <person name="Bruemmer F."/>
            <person name="Labrenz M."/>
            <person name="Spormann A.M."/>
            <person name="Op Den Camp H."/>
            <person name="Overmann J."/>
            <person name="Amann R."/>
            <person name="Jetten M.S.M."/>
            <person name="Mascher T."/>
            <person name="Medema M.H."/>
            <person name="Devos D.P."/>
            <person name="Kaster A.-K."/>
            <person name="Ovreas L."/>
            <person name="Rohde M."/>
            <person name="Galperin M.Y."/>
            <person name="Jogler C."/>
        </authorList>
    </citation>
    <scope>NUCLEOTIDE SEQUENCE [LARGE SCALE GENOMIC DNA]</scope>
    <source>
        <strain evidence="6 7">Mal64</strain>
    </source>
</reference>
<dbReference type="Pfam" id="PF17210">
    <property type="entry name" value="SdrD_B"/>
    <property type="match status" value="1"/>
</dbReference>
<evidence type="ECO:0000313" key="7">
    <source>
        <dbReference type="Proteomes" id="UP000315440"/>
    </source>
</evidence>
<dbReference type="SUPFAM" id="SSF117074">
    <property type="entry name" value="Hypothetical protein PA1324"/>
    <property type="match status" value="1"/>
</dbReference>
<evidence type="ECO:0000256" key="1">
    <source>
        <dbReference type="ARBA" id="ARBA00004613"/>
    </source>
</evidence>
<name>A0A5C5ZJ99_9BACT</name>
<dbReference type="InterPro" id="IPR033764">
    <property type="entry name" value="Sdr_B"/>
</dbReference>
<dbReference type="EMBL" id="SJPQ01000003">
    <property type="protein sequence ID" value="TWT87326.1"/>
    <property type="molecule type" value="Genomic_DNA"/>
</dbReference>
<keyword evidence="7" id="KW-1185">Reference proteome</keyword>
<protein>
    <recommendedName>
        <fullName evidence="5">SD-repeat containing protein B domain-containing protein</fullName>
    </recommendedName>
</protein>
<evidence type="ECO:0000256" key="3">
    <source>
        <dbReference type="ARBA" id="ARBA00022729"/>
    </source>
</evidence>
<feature type="domain" description="SD-repeat containing protein B" evidence="5">
    <location>
        <begin position="41"/>
        <end position="116"/>
    </location>
</feature>
<organism evidence="6 7">
    <name type="scientific">Pseudobythopirellula maris</name>
    <dbReference type="NCBI Taxonomy" id="2527991"/>
    <lineage>
        <taxon>Bacteria</taxon>
        <taxon>Pseudomonadati</taxon>
        <taxon>Planctomycetota</taxon>
        <taxon>Planctomycetia</taxon>
        <taxon>Pirellulales</taxon>
        <taxon>Lacipirellulaceae</taxon>
        <taxon>Pseudobythopirellula</taxon>
    </lineage>
</organism>
<keyword evidence="3 4" id="KW-0732">Signal</keyword>
<evidence type="ECO:0000259" key="5">
    <source>
        <dbReference type="Pfam" id="PF17210"/>
    </source>
</evidence>
<dbReference type="InterPro" id="IPR013783">
    <property type="entry name" value="Ig-like_fold"/>
</dbReference>
<comment type="caution">
    <text evidence="6">The sequence shown here is derived from an EMBL/GenBank/DDBJ whole genome shotgun (WGS) entry which is preliminary data.</text>
</comment>
<gene>
    <name evidence="6" type="ORF">Mal64_28640</name>
</gene>
<evidence type="ECO:0000256" key="4">
    <source>
        <dbReference type="SAM" id="SignalP"/>
    </source>
</evidence>
<dbReference type="Proteomes" id="UP000315440">
    <property type="component" value="Unassembled WGS sequence"/>
</dbReference>
<dbReference type="OrthoDB" id="276548at2"/>
<feature type="chain" id="PRO_5022965278" description="SD-repeat containing protein B domain-containing protein" evidence="4">
    <location>
        <begin position="30"/>
        <end position="210"/>
    </location>
</feature>
<dbReference type="AlphaFoldDB" id="A0A5C5ZJ99"/>
<sequence length="210" mass="22482" precursor="true">MNSLRPSGRLRVVFAGIASLVLSSSHATAVQVSTGDSQLSGWVYVDTNNDGQLAFMGDPQPEWVIDQVEVGLYTQTGAGEQLLATALTDQQGRYTFTGLEAGTYSLRQSQPVEYVDGLDTLGTIYTHAGAPVLAGVSPGVVLNDAFEQIELIDSVVGDYYNFGERGLLPWYVSKRYLLGTADRPSFVPEPGAAALLLCAFAGIASKRRSR</sequence>
<evidence type="ECO:0000313" key="6">
    <source>
        <dbReference type="EMBL" id="TWT87326.1"/>
    </source>
</evidence>
<comment type="subcellular location">
    <subcellularLocation>
        <location evidence="1">Secreted</location>
    </subcellularLocation>
</comment>
<accession>A0A5C5ZJ99</accession>
<proteinExistence type="predicted"/>
<keyword evidence="2" id="KW-0964">Secreted</keyword>
<dbReference type="GO" id="GO:0005576">
    <property type="term" value="C:extracellular region"/>
    <property type="evidence" value="ECO:0007669"/>
    <property type="project" value="UniProtKB-SubCell"/>
</dbReference>
<dbReference type="Gene3D" id="2.60.40.10">
    <property type="entry name" value="Immunoglobulins"/>
    <property type="match status" value="1"/>
</dbReference>
<feature type="signal peptide" evidence="4">
    <location>
        <begin position="1"/>
        <end position="29"/>
    </location>
</feature>